<keyword evidence="3" id="KW-1133">Transmembrane helix</keyword>
<feature type="transmembrane region" description="Helical" evidence="3">
    <location>
        <begin position="297"/>
        <end position="318"/>
    </location>
</feature>
<evidence type="ECO:0000256" key="2">
    <source>
        <dbReference type="SAM" id="MobiDB-lite"/>
    </source>
</evidence>
<dbReference type="OrthoDB" id="9446450at2759"/>
<protein>
    <submittedName>
        <fullName evidence="5">Coiled-coil domain-containing protein 54-like</fullName>
    </submittedName>
</protein>
<proteinExistence type="predicted"/>
<keyword evidence="3" id="KW-0812">Transmembrane</keyword>
<evidence type="ECO:0000313" key="5">
    <source>
        <dbReference type="RefSeq" id="XP_006872347.1"/>
    </source>
</evidence>
<sequence>MSKLQTKRVKSAAGRMWTSNVSKIRQSLKNVYHKCKTQHLYKYPSMASYDCTQNDISTDEEMNLKVMLQDIKTSQLELLRQMTDIVTSVTKIEEKNGLYQKQMEALEIKVSVNKNKQCTITNNIFSIKEDIDTLKKKIMELENQNFCSNIPCLQVLEGEKGKEIKELLQKLMESETLKKTSVSTESRISSTPPEKVPNHPGSDDHLKETASSPKIKSLKKSNHSSVSRSFQKMNSNIYIYPDFSTWIKLTFVHGGKWRFFLSATNLEDFIQWLLARQTVIPKETQLNTQRYYPFARLIASFTTICLSVFNYVYCLFVSSKEDVTRL</sequence>
<dbReference type="Proteomes" id="UP000504623">
    <property type="component" value="Unplaced"/>
</dbReference>
<feature type="region of interest" description="Disordered" evidence="2">
    <location>
        <begin position="178"/>
        <end position="223"/>
    </location>
</feature>
<dbReference type="RefSeq" id="XP_006872347.1">
    <property type="nucleotide sequence ID" value="XM_006872285.1"/>
</dbReference>
<evidence type="ECO:0000256" key="3">
    <source>
        <dbReference type="SAM" id="Phobius"/>
    </source>
</evidence>
<feature type="coiled-coil region" evidence="1">
    <location>
        <begin position="89"/>
        <end position="144"/>
    </location>
</feature>
<keyword evidence="3" id="KW-0472">Membrane</keyword>
<dbReference type="AlphaFoldDB" id="A0A9B0TXU9"/>
<reference evidence="5" key="1">
    <citation type="submission" date="2025-08" db="UniProtKB">
        <authorList>
            <consortium name="RefSeq"/>
        </authorList>
    </citation>
    <scope>IDENTIFICATION</scope>
    <source>
        <tissue evidence="5">Spleen</tissue>
    </source>
</reference>
<keyword evidence="1" id="KW-0175">Coiled coil</keyword>
<evidence type="ECO:0000313" key="4">
    <source>
        <dbReference type="Proteomes" id="UP000504623"/>
    </source>
</evidence>
<feature type="compositionally biased region" description="Polar residues" evidence="2">
    <location>
        <begin position="179"/>
        <end position="192"/>
    </location>
</feature>
<dbReference type="PANTHER" id="PTHR37880:SF1">
    <property type="entry name" value="COILED-COIL DOMAIN-CONTAINING PROTEIN 54"/>
    <property type="match status" value="1"/>
</dbReference>
<dbReference type="PANTHER" id="PTHR37880">
    <property type="entry name" value="COILED-COIL DOMAIN-CONTAINING PROTEIN 54"/>
    <property type="match status" value="1"/>
</dbReference>
<dbReference type="InterPro" id="IPR037758">
    <property type="entry name" value="CCDC54"/>
</dbReference>
<gene>
    <name evidence="5" type="primary">LOC102827209</name>
</gene>
<accession>A0A9B0TXU9</accession>
<dbReference type="GeneID" id="102827209"/>
<organism evidence="4 5">
    <name type="scientific">Chrysochloris asiatica</name>
    <name type="common">Cape golden mole</name>
    <dbReference type="NCBI Taxonomy" id="185453"/>
    <lineage>
        <taxon>Eukaryota</taxon>
        <taxon>Metazoa</taxon>
        <taxon>Chordata</taxon>
        <taxon>Craniata</taxon>
        <taxon>Vertebrata</taxon>
        <taxon>Euteleostomi</taxon>
        <taxon>Mammalia</taxon>
        <taxon>Eutheria</taxon>
        <taxon>Afrotheria</taxon>
        <taxon>Chrysochloridae</taxon>
        <taxon>Chrysochlorinae</taxon>
        <taxon>Chrysochloris</taxon>
    </lineage>
</organism>
<name>A0A9B0TXU9_CHRAS</name>
<evidence type="ECO:0000256" key="1">
    <source>
        <dbReference type="SAM" id="Coils"/>
    </source>
</evidence>
<keyword evidence="4" id="KW-1185">Reference proteome</keyword>